<dbReference type="PANTHER" id="PTHR21310">
    <property type="entry name" value="AMINOGLYCOSIDE PHOSPHOTRANSFERASE-RELATED-RELATED"/>
    <property type="match status" value="1"/>
</dbReference>
<protein>
    <submittedName>
        <fullName evidence="1">Aminoglycoside phosphotransferase</fullName>
    </submittedName>
</protein>
<sequence length="602" mass="70107">MDQEDQDKSNRLAMQLGYVLLVDFRETLRLVKTKKNEQLLAELNTKYREATDAEYDRWCNKCDDDLPNPGALESTIPSSCSEALAMNTTHRLELEDGSSISYDEAKNRDENIVVQLGYAEHRKKLFDSLEQQQDTIRSLVRHHLDLRNDAECTVLPQKKWIKGSFNVCIPITTLSGSTRRNLMLRCCLPYKLAEAQYPGTIDEKLRCEVGTYAWMQQCCTDVRIPYLYGFGFTDHRHYSQESRRPWYLRLLRMFQRRLNALLHRDILSYYTLHPSRHHLPTAYMLLEHIGPDVGQMLSNTWPDQSNDLGRKKRLFRGIARAMLSLARVPQPRIGSFQFHDDCCIRLTNRPLTCSMMIFENDGTPRAIQNTETYSCTESFASDMISYHDNRLLSQPNIDAEDCREGMAMTTLLRALSYKYVKEGFRNGPFALQFTDLHASNIFVDEDWNVTCLLDLEWISALPMEMLAVPYWVSGGGIDEIAKERLEEFNQARQQFMRIFEEEETIAANTSITLSKVMEDTWNSKAFWFWHCLTSVNAMSWLVRDQICTQFGTSWSLKMGTMLSDFWCEGSQKIVSKKMDEFEVYEKELKDVFKSKFRSSRVQ</sequence>
<dbReference type="InterPro" id="IPR011009">
    <property type="entry name" value="Kinase-like_dom_sf"/>
</dbReference>
<dbReference type="Proteomes" id="UP000605986">
    <property type="component" value="Unassembled WGS sequence"/>
</dbReference>
<proteinExistence type="predicted"/>
<dbReference type="OrthoDB" id="3645574at2759"/>
<comment type="caution">
    <text evidence="1">The sequence shown here is derived from an EMBL/GenBank/DDBJ whole genome shotgun (WGS) entry which is preliminary data.</text>
</comment>
<reference evidence="1" key="1">
    <citation type="submission" date="2020-01" db="EMBL/GenBank/DDBJ databases">
        <title>Identification and distribution of gene clusters putatively required for synthesis of sphingolipid metabolism inhibitors in phylogenetically diverse species of the filamentous fungus Fusarium.</title>
        <authorList>
            <person name="Kim H.-S."/>
            <person name="Busman M."/>
            <person name="Brown D.W."/>
            <person name="Divon H."/>
            <person name="Uhlig S."/>
            <person name="Proctor R.H."/>
        </authorList>
    </citation>
    <scope>NUCLEOTIDE SEQUENCE</scope>
    <source>
        <strain evidence="1">NRRL 53441</strain>
    </source>
</reference>
<dbReference type="PANTHER" id="PTHR21310:SF37">
    <property type="entry name" value="AMINOGLYCOSIDE PHOSPHOTRANSFERASE DOMAIN-CONTAINING PROTEIN"/>
    <property type="match status" value="1"/>
</dbReference>
<keyword evidence="1" id="KW-0808">Transferase</keyword>
<dbReference type="AlphaFoldDB" id="A0A8H4KFQ9"/>
<dbReference type="SUPFAM" id="SSF56112">
    <property type="entry name" value="Protein kinase-like (PK-like)"/>
    <property type="match status" value="1"/>
</dbReference>
<name>A0A8H4KFQ9_9HYPO</name>
<dbReference type="GO" id="GO:0016740">
    <property type="term" value="F:transferase activity"/>
    <property type="evidence" value="ECO:0007669"/>
    <property type="project" value="UniProtKB-KW"/>
</dbReference>
<dbReference type="InterPro" id="IPR051678">
    <property type="entry name" value="AGP_Transferase"/>
</dbReference>
<dbReference type="EMBL" id="JAADJG010000349">
    <property type="protein sequence ID" value="KAF4448254.1"/>
    <property type="molecule type" value="Genomic_DNA"/>
</dbReference>
<gene>
    <name evidence="1" type="ORF">F53441_8287</name>
</gene>
<keyword evidence="2" id="KW-1185">Reference proteome</keyword>
<organism evidence="1 2">
    <name type="scientific">Fusarium austroafricanum</name>
    <dbReference type="NCBI Taxonomy" id="2364996"/>
    <lineage>
        <taxon>Eukaryota</taxon>
        <taxon>Fungi</taxon>
        <taxon>Dikarya</taxon>
        <taxon>Ascomycota</taxon>
        <taxon>Pezizomycotina</taxon>
        <taxon>Sordariomycetes</taxon>
        <taxon>Hypocreomycetidae</taxon>
        <taxon>Hypocreales</taxon>
        <taxon>Nectriaceae</taxon>
        <taxon>Fusarium</taxon>
        <taxon>Fusarium concolor species complex</taxon>
    </lineage>
</organism>
<evidence type="ECO:0000313" key="1">
    <source>
        <dbReference type="EMBL" id="KAF4448254.1"/>
    </source>
</evidence>
<evidence type="ECO:0000313" key="2">
    <source>
        <dbReference type="Proteomes" id="UP000605986"/>
    </source>
</evidence>
<accession>A0A8H4KFQ9</accession>